<evidence type="ECO:0008006" key="5">
    <source>
        <dbReference type="Google" id="ProtNLM"/>
    </source>
</evidence>
<keyword evidence="2" id="KW-1133">Transmembrane helix</keyword>
<keyword evidence="1" id="KW-0175">Coiled coil</keyword>
<keyword evidence="2" id="KW-0472">Membrane</keyword>
<evidence type="ECO:0000256" key="2">
    <source>
        <dbReference type="SAM" id="Phobius"/>
    </source>
</evidence>
<proteinExistence type="predicted"/>
<protein>
    <recommendedName>
        <fullName evidence="5">MSHA biogenesis protein MshJ</fullName>
    </recommendedName>
</protein>
<reference evidence="3 4" key="1">
    <citation type="submission" date="2024-09" db="EMBL/GenBank/DDBJ databases">
        <authorList>
            <person name="Sun Q."/>
            <person name="Mori K."/>
        </authorList>
    </citation>
    <scope>NUCLEOTIDE SEQUENCE [LARGE SCALE GENOMIC DNA]</scope>
    <source>
        <strain evidence="3 4">KCTC 23315</strain>
    </source>
</reference>
<accession>A0ABV6B747</accession>
<feature type="transmembrane region" description="Helical" evidence="2">
    <location>
        <begin position="21"/>
        <end position="39"/>
    </location>
</feature>
<sequence length="231" mass="26532">MSQWQQLSEQYLQLQLRERRLIYLASLVLLLWLGALYAVEPLWQSLQASKQQQKLVLQQMAQLQQQVDTVLQVLNTDPNTQIRTQISQSEQKRDELSQQIKQLTGRYVSPEQMLPLLQDVLKSSPGVKLLRMRSLQAEPVSLAPAPQVAAPATAVATPGQSVPAAPLLYLHKTEISFSGQYAQLQRLLQQLEQLPWQLHWHQLEYKVSEHPQAELRLELETISEQADYLRI</sequence>
<comment type="caution">
    <text evidence="3">The sequence shown here is derived from an EMBL/GenBank/DDBJ whole genome shotgun (WGS) entry which is preliminary data.</text>
</comment>
<gene>
    <name evidence="3" type="ORF">ACFFJP_00175</name>
</gene>
<dbReference type="Proteomes" id="UP001589813">
    <property type="component" value="Unassembled WGS sequence"/>
</dbReference>
<keyword evidence="2" id="KW-0812">Transmembrane</keyword>
<evidence type="ECO:0000313" key="4">
    <source>
        <dbReference type="Proteomes" id="UP001589813"/>
    </source>
</evidence>
<dbReference type="RefSeq" id="WP_377239251.1">
    <property type="nucleotide sequence ID" value="NZ_JBHLXP010000001.1"/>
</dbReference>
<organism evidence="3 4">
    <name type="scientific">Rheinheimera tilapiae</name>
    <dbReference type="NCBI Taxonomy" id="875043"/>
    <lineage>
        <taxon>Bacteria</taxon>
        <taxon>Pseudomonadati</taxon>
        <taxon>Pseudomonadota</taxon>
        <taxon>Gammaproteobacteria</taxon>
        <taxon>Chromatiales</taxon>
        <taxon>Chromatiaceae</taxon>
        <taxon>Rheinheimera</taxon>
    </lineage>
</organism>
<feature type="coiled-coil region" evidence="1">
    <location>
        <begin position="46"/>
        <end position="106"/>
    </location>
</feature>
<keyword evidence="4" id="KW-1185">Reference proteome</keyword>
<name>A0ABV6B747_9GAMM</name>
<evidence type="ECO:0000256" key="1">
    <source>
        <dbReference type="SAM" id="Coils"/>
    </source>
</evidence>
<evidence type="ECO:0000313" key="3">
    <source>
        <dbReference type="EMBL" id="MFC0046697.1"/>
    </source>
</evidence>
<dbReference type="EMBL" id="JBHLXP010000001">
    <property type="protein sequence ID" value="MFC0046697.1"/>
    <property type="molecule type" value="Genomic_DNA"/>
</dbReference>